<accession>A0A268EL82</accession>
<feature type="compositionally biased region" description="Basic residues" evidence="1">
    <location>
        <begin position="420"/>
        <end position="432"/>
    </location>
</feature>
<evidence type="ECO:0000313" key="4">
    <source>
        <dbReference type="Proteomes" id="UP000215596"/>
    </source>
</evidence>
<protein>
    <submittedName>
        <fullName evidence="3">Glycosyl transferase family 1</fullName>
    </submittedName>
</protein>
<dbReference type="InterPro" id="IPR001296">
    <property type="entry name" value="Glyco_trans_1"/>
</dbReference>
<dbReference type="CDD" id="cd03801">
    <property type="entry name" value="GT4_PimA-like"/>
    <property type="match status" value="1"/>
</dbReference>
<feature type="domain" description="Glycosyl transferase family 1" evidence="2">
    <location>
        <begin position="201"/>
        <end position="369"/>
    </location>
</feature>
<dbReference type="OrthoDB" id="2547319at2"/>
<keyword evidence="3" id="KW-0808">Transferase</keyword>
<proteinExistence type="predicted"/>
<dbReference type="PANTHER" id="PTHR12526">
    <property type="entry name" value="GLYCOSYLTRANSFERASE"/>
    <property type="match status" value="1"/>
</dbReference>
<evidence type="ECO:0000313" key="3">
    <source>
        <dbReference type="EMBL" id="PAD73881.1"/>
    </source>
</evidence>
<dbReference type="EMBL" id="NPBY01000061">
    <property type="protein sequence ID" value="PAD73881.1"/>
    <property type="molecule type" value="Genomic_DNA"/>
</dbReference>
<dbReference type="SUPFAM" id="SSF53756">
    <property type="entry name" value="UDP-Glycosyltransferase/glycogen phosphorylase"/>
    <property type="match status" value="1"/>
</dbReference>
<dbReference type="Pfam" id="PF00534">
    <property type="entry name" value="Glycos_transf_1"/>
    <property type="match status" value="1"/>
</dbReference>
<comment type="caution">
    <text evidence="3">The sequence shown here is derived from an EMBL/GenBank/DDBJ whole genome shotgun (WGS) entry which is preliminary data.</text>
</comment>
<evidence type="ECO:0000256" key="1">
    <source>
        <dbReference type="SAM" id="MobiDB-lite"/>
    </source>
</evidence>
<reference evidence="3 4" key="1">
    <citation type="submission" date="2017-07" db="EMBL/GenBank/DDBJ databases">
        <title>Isolation and whole genome analysis of endospore-forming bacteria from heroin.</title>
        <authorList>
            <person name="Kalinowski J."/>
            <person name="Ahrens B."/>
            <person name="Al-Dilaimi A."/>
            <person name="Winkler A."/>
            <person name="Wibberg D."/>
            <person name="Schleenbecker U."/>
            <person name="Ruckert C."/>
            <person name="Wolfel R."/>
            <person name="Grass G."/>
        </authorList>
    </citation>
    <scope>NUCLEOTIDE SEQUENCE [LARGE SCALE GENOMIC DNA]</scope>
    <source>
        <strain evidence="3 4">7537-G1</strain>
    </source>
</reference>
<evidence type="ECO:0000259" key="2">
    <source>
        <dbReference type="Pfam" id="PF00534"/>
    </source>
</evidence>
<sequence length="468" mass="52354">MTFKPKLLIFSHVSNPASITGAEKLLLFFCQELLPYFHCVLVAPEEGRLTALARKSGIEVKIYKLPLLHRMYSPYPGLTGEAVKMQSSPAFSQLVNWIAEEAPRLVIVNTCVHFMPAAAARRLDIPVIWQLTEAIEQNGSTSLATDLIHRYSSWMICISEAVAARFPPELRQSKMSILPPSWREQQEHHPDEWPALRHSFRSQLQIGSHAPLIGMITSFRMESKGVHHFIDMALSIKDEFPAAVFLVVGDALRPEYEKQCQKRIEAYGASDRFIFLEAQGDIGRVYCGLDIVVVPSLVPEGFGLTALEGLLYGKPVVAYDAGGLGEVLRAAGSGQFLVETGSAGMLADRVRTILNLPDQGKDLGAHNRNQVMAAYGPEGYRARLNAIVARWLSEQPGWFHGPPVAAGTKVEARPSASSGRRGKRKKRKGNSVRRHDIRRERRRSRTRPARSQARARKRRHHPIRRRKA</sequence>
<gene>
    <name evidence="3" type="ORF">CHH67_18765</name>
</gene>
<name>A0A268EL82_9BACL</name>
<feature type="compositionally biased region" description="Basic residues" evidence="1">
    <location>
        <begin position="440"/>
        <end position="468"/>
    </location>
</feature>
<dbReference type="AlphaFoldDB" id="A0A268EL82"/>
<dbReference type="Gene3D" id="3.40.50.2000">
    <property type="entry name" value="Glycogen Phosphorylase B"/>
    <property type="match status" value="2"/>
</dbReference>
<dbReference type="GO" id="GO:0016757">
    <property type="term" value="F:glycosyltransferase activity"/>
    <property type="evidence" value="ECO:0007669"/>
    <property type="project" value="InterPro"/>
</dbReference>
<dbReference type="PANTHER" id="PTHR12526:SF627">
    <property type="entry name" value="D-RHAMNOSYLTRANSFERASE WBPZ"/>
    <property type="match status" value="1"/>
</dbReference>
<dbReference type="RefSeq" id="WP_095266780.1">
    <property type="nucleotide sequence ID" value="NZ_NPBY01000061.1"/>
</dbReference>
<feature type="region of interest" description="Disordered" evidence="1">
    <location>
        <begin position="402"/>
        <end position="468"/>
    </location>
</feature>
<dbReference type="Proteomes" id="UP000215596">
    <property type="component" value="Unassembled WGS sequence"/>
</dbReference>
<organism evidence="3 4">
    <name type="scientific">Paenibacillus campinasensis</name>
    <dbReference type="NCBI Taxonomy" id="66347"/>
    <lineage>
        <taxon>Bacteria</taxon>
        <taxon>Bacillati</taxon>
        <taxon>Bacillota</taxon>
        <taxon>Bacilli</taxon>
        <taxon>Bacillales</taxon>
        <taxon>Paenibacillaceae</taxon>
        <taxon>Paenibacillus</taxon>
    </lineage>
</organism>